<name>A0A090IYU3_9BACI</name>
<gene>
    <name evidence="1" type="ORF">BT1A1_3485</name>
</gene>
<evidence type="ECO:0000313" key="2">
    <source>
        <dbReference type="Proteomes" id="UP000040576"/>
    </source>
</evidence>
<dbReference type="EMBL" id="CCRF01000103">
    <property type="protein sequence ID" value="CEE03266.1"/>
    <property type="molecule type" value="Genomic_DNA"/>
</dbReference>
<dbReference type="Proteomes" id="UP000040576">
    <property type="component" value="Unassembled WGS sequence"/>
</dbReference>
<reference evidence="1 2" key="1">
    <citation type="submission" date="2014-07" db="EMBL/GenBank/DDBJ databases">
        <authorList>
            <person name="Wibberg Daniel"/>
        </authorList>
    </citation>
    <scope>NUCLEOTIDE SEQUENCE [LARGE SCALE GENOMIC DNA]</scope>
</reference>
<keyword evidence="2" id="KW-1185">Reference proteome</keyword>
<organism evidence="1 2">
    <name type="scientific">Caldibacillus thermoamylovorans</name>
    <dbReference type="NCBI Taxonomy" id="35841"/>
    <lineage>
        <taxon>Bacteria</taxon>
        <taxon>Bacillati</taxon>
        <taxon>Bacillota</taxon>
        <taxon>Bacilli</taxon>
        <taxon>Bacillales</taxon>
        <taxon>Bacillaceae</taxon>
        <taxon>Caldibacillus</taxon>
    </lineage>
</organism>
<evidence type="ECO:0000313" key="1">
    <source>
        <dbReference type="EMBL" id="CEE03266.1"/>
    </source>
</evidence>
<dbReference type="AlphaFoldDB" id="A0A090IYU3"/>
<sequence length="101" mass="11270">MTNDYVMANVKAVDSGVVFTTKMSPKGEILADDYASRKVSRQLEELLNNHLKSEGIIANNLMFVYGSKDPLKTELGTSLNDYISKQSPKYFSGYLVIKEKA</sequence>
<protein>
    <submittedName>
        <fullName evidence="1">Uncharacterized protein</fullName>
    </submittedName>
</protein>
<proteinExistence type="predicted"/>
<accession>A0A090IYU3</accession>